<dbReference type="InterPro" id="IPR027417">
    <property type="entry name" value="P-loop_NTPase"/>
</dbReference>
<dbReference type="InterPro" id="IPR017871">
    <property type="entry name" value="ABC_transporter-like_CS"/>
</dbReference>
<dbReference type="RefSeq" id="WP_159428827.1">
    <property type="nucleotide sequence ID" value="NZ_FOEN01000002.1"/>
</dbReference>
<dbReference type="Gene3D" id="3.40.50.300">
    <property type="entry name" value="P-loop containing nucleotide triphosphate hydrolases"/>
    <property type="match status" value="1"/>
</dbReference>
<keyword evidence="7" id="KW-0653">Protein transport</keyword>
<keyword evidence="6" id="KW-0571">Peptide transport</keyword>
<accession>A0A1H9B5L5</accession>
<dbReference type="CDD" id="cd03257">
    <property type="entry name" value="ABC_NikE_OppD_transporters"/>
    <property type="match status" value="1"/>
</dbReference>
<dbReference type="PROSITE" id="PS50893">
    <property type="entry name" value="ABC_TRANSPORTER_2"/>
    <property type="match status" value="1"/>
</dbReference>
<evidence type="ECO:0000256" key="2">
    <source>
        <dbReference type="ARBA" id="ARBA00005417"/>
    </source>
</evidence>
<evidence type="ECO:0000256" key="3">
    <source>
        <dbReference type="ARBA" id="ARBA00022448"/>
    </source>
</evidence>
<dbReference type="SMART" id="SM00382">
    <property type="entry name" value="AAA"/>
    <property type="match status" value="1"/>
</dbReference>
<dbReference type="GO" id="GO:0016887">
    <property type="term" value="F:ATP hydrolysis activity"/>
    <property type="evidence" value="ECO:0007669"/>
    <property type="project" value="InterPro"/>
</dbReference>
<dbReference type="PANTHER" id="PTHR43776">
    <property type="entry name" value="TRANSPORT ATP-BINDING PROTEIN"/>
    <property type="match status" value="1"/>
</dbReference>
<dbReference type="InterPro" id="IPR003439">
    <property type="entry name" value="ABC_transporter-like_ATP-bd"/>
</dbReference>
<dbReference type="PANTHER" id="PTHR43776:SF7">
    <property type="entry name" value="D,D-DIPEPTIDE TRANSPORT ATP-BINDING PROTEIN DDPF-RELATED"/>
    <property type="match status" value="1"/>
</dbReference>
<protein>
    <submittedName>
        <fullName evidence="9">Oligopeptide transport system ATP-binding protein</fullName>
    </submittedName>
</protein>
<keyword evidence="4" id="KW-0547">Nucleotide-binding</keyword>
<evidence type="ECO:0000256" key="7">
    <source>
        <dbReference type="ARBA" id="ARBA00022927"/>
    </source>
</evidence>
<organism evidence="9 10">
    <name type="scientific">Ignavigranum ruoffiae</name>
    <dbReference type="NCBI Taxonomy" id="89093"/>
    <lineage>
        <taxon>Bacteria</taxon>
        <taxon>Bacillati</taxon>
        <taxon>Bacillota</taxon>
        <taxon>Bacilli</taxon>
        <taxon>Lactobacillales</taxon>
        <taxon>Aerococcaceae</taxon>
        <taxon>Ignavigranum</taxon>
    </lineage>
</organism>
<proteinExistence type="inferred from homology"/>
<dbReference type="Pfam" id="PF08352">
    <property type="entry name" value="oligo_HPY"/>
    <property type="match status" value="1"/>
</dbReference>
<dbReference type="Proteomes" id="UP000198833">
    <property type="component" value="Unassembled WGS sequence"/>
</dbReference>
<dbReference type="OrthoDB" id="9802264at2"/>
<name>A0A1H9B5L5_9LACT</name>
<dbReference type="GO" id="GO:0015031">
    <property type="term" value="P:protein transport"/>
    <property type="evidence" value="ECO:0007669"/>
    <property type="project" value="UniProtKB-KW"/>
</dbReference>
<dbReference type="STRING" id="89093.SAMN04488558_102169"/>
<evidence type="ECO:0000256" key="6">
    <source>
        <dbReference type="ARBA" id="ARBA00022856"/>
    </source>
</evidence>
<evidence type="ECO:0000256" key="5">
    <source>
        <dbReference type="ARBA" id="ARBA00022840"/>
    </source>
</evidence>
<dbReference type="GO" id="GO:0015833">
    <property type="term" value="P:peptide transport"/>
    <property type="evidence" value="ECO:0007669"/>
    <property type="project" value="UniProtKB-KW"/>
</dbReference>
<dbReference type="GO" id="GO:0005886">
    <property type="term" value="C:plasma membrane"/>
    <property type="evidence" value="ECO:0007669"/>
    <property type="project" value="UniProtKB-SubCell"/>
</dbReference>
<dbReference type="GO" id="GO:0005524">
    <property type="term" value="F:ATP binding"/>
    <property type="evidence" value="ECO:0007669"/>
    <property type="project" value="UniProtKB-KW"/>
</dbReference>
<evidence type="ECO:0000256" key="4">
    <source>
        <dbReference type="ARBA" id="ARBA00022741"/>
    </source>
</evidence>
<comment type="similarity">
    <text evidence="2">Belongs to the ABC transporter superfamily.</text>
</comment>
<sequence length="269" mass="30571">MEEIIVEMKGITKEFPLIDKTFSRDKRYFKVLDNVSLKLERGQVLGIIGESGSGKSTLMRILIGLEQTSAGDVYFHGNKMSDRRSKSFKRDVQMIFQDSYASLNPKMSIKNILFEPYQVHYHLKSKEILKFTTELLEKVGLESAILSKFPHELSGGQRQRVSIARALTTKPKVIICDEPTSSLDVSTQAQVLNLLKDLQEYDGISFVFVSHNMSVVKFMSQHIMVMKHGRVVEEGPVEQVFDDPHSSYTRTLIASVPVPDPRIKQFELS</sequence>
<dbReference type="PROSITE" id="PS00211">
    <property type="entry name" value="ABC_TRANSPORTER_1"/>
    <property type="match status" value="1"/>
</dbReference>
<dbReference type="Pfam" id="PF00005">
    <property type="entry name" value="ABC_tran"/>
    <property type="match status" value="1"/>
</dbReference>
<evidence type="ECO:0000256" key="1">
    <source>
        <dbReference type="ARBA" id="ARBA00004202"/>
    </source>
</evidence>
<keyword evidence="3" id="KW-0813">Transport</keyword>
<comment type="subcellular location">
    <subcellularLocation>
        <location evidence="1">Cell membrane</location>
        <topology evidence="1">Peripheral membrane protein</topology>
    </subcellularLocation>
</comment>
<dbReference type="InterPro" id="IPR003593">
    <property type="entry name" value="AAA+_ATPase"/>
</dbReference>
<gene>
    <name evidence="9" type="ORF">SAMN04488558_102169</name>
</gene>
<dbReference type="InterPro" id="IPR050319">
    <property type="entry name" value="ABC_transp_ATP-bind"/>
</dbReference>
<dbReference type="GO" id="GO:0055085">
    <property type="term" value="P:transmembrane transport"/>
    <property type="evidence" value="ECO:0007669"/>
    <property type="project" value="UniProtKB-ARBA"/>
</dbReference>
<dbReference type="EMBL" id="FOEN01000002">
    <property type="protein sequence ID" value="SEP84001.1"/>
    <property type="molecule type" value="Genomic_DNA"/>
</dbReference>
<dbReference type="InterPro" id="IPR013563">
    <property type="entry name" value="Oligopep_ABC_C"/>
</dbReference>
<dbReference type="AlphaFoldDB" id="A0A1H9B5L5"/>
<evidence type="ECO:0000313" key="9">
    <source>
        <dbReference type="EMBL" id="SEP84001.1"/>
    </source>
</evidence>
<evidence type="ECO:0000259" key="8">
    <source>
        <dbReference type="PROSITE" id="PS50893"/>
    </source>
</evidence>
<reference evidence="9 10" key="1">
    <citation type="submission" date="2016-10" db="EMBL/GenBank/DDBJ databases">
        <authorList>
            <person name="de Groot N.N."/>
        </authorList>
    </citation>
    <scope>NUCLEOTIDE SEQUENCE [LARGE SCALE GENOMIC DNA]</scope>
    <source>
        <strain evidence="9 10">DSM 15695</strain>
    </source>
</reference>
<feature type="domain" description="ABC transporter" evidence="8">
    <location>
        <begin position="6"/>
        <end position="253"/>
    </location>
</feature>
<keyword evidence="5 9" id="KW-0067">ATP-binding</keyword>
<keyword evidence="10" id="KW-1185">Reference proteome</keyword>
<evidence type="ECO:0000313" key="10">
    <source>
        <dbReference type="Proteomes" id="UP000198833"/>
    </source>
</evidence>
<dbReference type="SUPFAM" id="SSF52540">
    <property type="entry name" value="P-loop containing nucleoside triphosphate hydrolases"/>
    <property type="match status" value="1"/>
</dbReference>